<comment type="caution">
    <text evidence="3">The sequence shown here is derived from an EMBL/GenBank/DDBJ whole genome shotgun (WGS) entry which is preliminary data.</text>
</comment>
<organism evidence="3 4">
    <name type="scientific">Citrobacter amalonaticus</name>
    <dbReference type="NCBI Taxonomy" id="35703"/>
    <lineage>
        <taxon>Bacteria</taxon>
        <taxon>Pseudomonadati</taxon>
        <taxon>Pseudomonadota</taxon>
        <taxon>Gammaproteobacteria</taxon>
        <taxon>Enterobacterales</taxon>
        <taxon>Enterobacteriaceae</taxon>
        <taxon>Citrobacter</taxon>
    </lineage>
</organism>
<dbReference type="Pfam" id="PF04994">
    <property type="entry name" value="TfoX_C"/>
    <property type="match status" value="1"/>
</dbReference>
<dbReference type="SUPFAM" id="SSF159894">
    <property type="entry name" value="YgaC/TfoX-N like"/>
    <property type="match status" value="1"/>
</dbReference>
<feature type="domain" description="TfoX C-terminal" evidence="2">
    <location>
        <begin position="116"/>
        <end position="194"/>
    </location>
</feature>
<evidence type="ECO:0000259" key="1">
    <source>
        <dbReference type="Pfam" id="PF04993"/>
    </source>
</evidence>
<evidence type="ECO:0000313" key="3">
    <source>
        <dbReference type="EMBL" id="POU65681.1"/>
    </source>
</evidence>
<dbReference type="GO" id="GO:0030420">
    <property type="term" value="P:establishment of competence for transformation"/>
    <property type="evidence" value="ECO:0007669"/>
    <property type="project" value="InterPro"/>
</dbReference>
<dbReference type="EMBL" id="PQLX01000003">
    <property type="protein sequence ID" value="POU65681.1"/>
    <property type="molecule type" value="Genomic_DNA"/>
</dbReference>
<dbReference type="PANTHER" id="PTHR36121">
    <property type="entry name" value="PROTEIN SXY"/>
    <property type="match status" value="1"/>
</dbReference>
<gene>
    <name evidence="3" type="ORF">C3430_10205</name>
</gene>
<dbReference type="InterPro" id="IPR047525">
    <property type="entry name" value="TfoX-like"/>
</dbReference>
<dbReference type="Gene3D" id="1.10.150.20">
    <property type="entry name" value="5' to 3' exonuclease, C-terminal subdomain"/>
    <property type="match status" value="1"/>
</dbReference>
<accession>A0A2S4RY14</accession>
<dbReference type="Gene3D" id="3.30.1460.30">
    <property type="entry name" value="YgaC/TfoX-N like chaperone"/>
    <property type="match status" value="1"/>
</dbReference>
<feature type="domain" description="TfoX N-terminal" evidence="1">
    <location>
        <begin position="14"/>
        <end position="106"/>
    </location>
</feature>
<dbReference type="InterPro" id="IPR007076">
    <property type="entry name" value="TfoX_N"/>
</dbReference>
<dbReference type="InterPro" id="IPR026256">
    <property type="entry name" value="TfoX-like_gammaprotbact"/>
</dbReference>
<dbReference type="OrthoDB" id="4225809at2"/>
<dbReference type="PIRSF" id="PIRSF028788">
    <property type="entry name" value="TfoX_Sxy"/>
    <property type="match status" value="1"/>
</dbReference>
<dbReference type="RefSeq" id="WP_103776107.1">
    <property type="nucleotide sequence ID" value="NZ_PQLX01000003.1"/>
</dbReference>
<protein>
    <submittedName>
        <fullName evidence="3">Crp/Fnr family transcriptional regulator</fullName>
    </submittedName>
</protein>
<dbReference type="InterPro" id="IPR007077">
    <property type="entry name" value="TfoX_C"/>
</dbReference>
<dbReference type="AlphaFoldDB" id="A0A2S4RY14"/>
<dbReference type="PANTHER" id="PTHR36121:SF1">
    <property type="entry name" value="PROTEIN SXY"/>
    <property type="match status" value="1"/>
</dbReference>
<evidence type="ECO:0000259" key="2">
    <source>
        <dbReference type="Pfam" id="PF04994"/>
    </source>
</evidence>
<dbReference type="Pfam" id="PF04993">
    <property type="entry name" value="TfoX_N"/>
    <property type="match status" value="1"/>
</dbReference>
<evidence type="ECO:0000313" key="4">
    <source>
        <dbReference type="Proteomes" id="UP000237003"/>
    </source>
</evidence>
<sequence length="209" mass="24302">MRKNSYDRIYKSQEYLASLGTIHYRSLFGSYSLTIDDTVFAMVADGELYLRACEQSVQYCVNHTPVWLTFMKRGRPVILNYYQVDEALWRDQQQLVRLSKFSFDAALQEKHSRGSQQRLKDLPNMSFHLEVLLNEAGIKDVRTLRILGAKMCWLRLHQINKSVTVKILYMLEGAINGVHEAALPAVRRQELSQWVKALSLEPEYLRATE</sequence>
<proteinExistence type="predicted"/>
<name>A0A2S4RY14_CITAM</name>
<dbReference type="Proteomes" id="UP000237003">
    <property type="component" value="Unassembled WGS sequence"/>
</dbReference>
<reference evidence="3 4" key="1">
    <citation type="submission" date="2018-01" db="EMBL/GenBank/DDBJ databases">
        <title>Complete genome sequences of 14 Citrobacter spp. isolated from plant in Canada.</title>
        <authorList>
            <person name="Bhandare S.G."/>
            <person name="Colavecchio A."/>
            <person name="Jeukens J."/>
            <person name="Emond-Rheault J.-G."/>
            <person name="Freschi L."/>
            <person name="Hamel J."/>
            <person name="Kukavica-Ibrulj I."/>
            <person name="Levesque R."/>
            <person name="Goodridge L."/>
        </authorList>
    </citation>
    <scope>NUCLEOTIDE SEQUENCE [LARGE SCALE GENOMIC DNA]</scope>
    <source>
        <strain evidence="3 4">S1285</strain>
    </source>
</reference>
<dbReference type="STRING" id="35703.AL524_17840"/>